<reference evidence="1" key="1">
    <citation type="journal article" date="2014" name="Front. Microbiol.">
        <title>High frequency of phylogenetically diverse reductive dehalogenase-homologous genes in deep subseafloor sedimentary metagenomes.</title>
        <authorList>
            <person name="Kawai M."/>
            <person name="Futagami T."/>
            <person name="Toyoda A."/>
            <person name="Takaki Y."/>
            <person name="Nishi S."/>
            <person name="Hori S."/>
            <person name="Arai W."/>
            <person name="Tsubouchi T."/>
            <person name="Morono Y."/>
            <person name="Uchiyama I."/>
            <person name="Ito T."/>
            <person name="Fujiyama A."/>
            <person name="Inagaki F."/>
            <person name="Takami H."/>
        </authorList>
    </citation>
    <scope>NUCLEOTIDE SEQUENCE</scope>
    <source>
        <strain evidence="1">Expedition CK06-06</strain>
    </source>
</reference>
<comment type="caution">
    <text evidence="1">The sequence shown here is derived from an EMBL/GenBank/DDBJ whole genome shotgun (WGS) entry which is preliminary data.</text>
</comment>
<dbReference type="EMBL" id="BARU01010042">
    <property type="protein sequence ID" value="GAH44462.1"/>
    <property type="molecule type" value="Genomic_DNA"/>
</dbReference>
<evidence type="ECO:0000313" key="1">
    <source>
        <dbReference type="EMBL" id="GAH44462.1"/>
    </source>
</evidence>
<sequence>MGELEQVQKEQEILFIPRRVLRVYEFRTTCWNCKEKTKSTALTEEFVSPLSSKWRIIAYRLVLWGDKLKELAVEKGVEFKIRKNSQTKKMNYVSVCYYCEQTQGDGHLLYEFPKED</sequence>
<proteinExistence type="predicted"/>
<gene>
    <name evidence="1" type="ORF">S03H2_19250</name>
</gene>
<dbReference type="AlphaFoldDB" id="X1FHQ0"/>
<organism evidence="1">
    <name type="scientific">marine sediment metagenome</name>
    <dbReference type="NCBI Taxonomy" id="412755"/>
    <lineage>
        <taxon>unclassified sequences</taxon>
        <taxon>metagenomes</taxon>
        <taxon>ecological metagenomes</taxon>
    </lineage>
</organism>
<name>X1FHQ0_9ZZZZ</name>
<accession>X1FHQ0</accession>
<protein>
    <submittedName>
        <fullName evidence="1">Uncharacterized protein</fullName>
    </submittedName>
</protein>